<dbReference type="GO" id="GO:0006777">
    <property type="term" value="P:Mo-molybdopterin cofactor biosynthetic process"/>
    <property type="evidence" value="ECO:0007669"/>
    <property type="project" value="UniProtKB-UniRule"/>
</dbReference>
<keyword evidence="1 3" id="KW-0963">Cytoplasm</keyword>
<proteinExistence type="inferred from homology"/>
<dbReference type="GO" id="GO:0016783">
    <property type="term" value="F:sulfurtransferase activity"/>
    <property type="evidence" value="ECO:0007669"/>
    <property type="project" value="InterPro"/>
</dbReference>
<comment type="function">
    <text evidence="3">Required for formate dehydrogenase (FDH) activity. Acts as a sulfur carrier protein that transfers sulfur from IscS to the molybdenum cofactor prior to its insertion into FDH.</text>
</comment>
<evidence type="ECO:0000256" key="1">
    <source>
        <dbReference type="ARBA" id="ARBA00022490"/>
    </source>
</evidence>
<dbReference type="Proteomes" id="UP000252893">
    <property type="component" value="Unassembled WGS sequence"/>
</dbReference>
<dbReference type="Pfam" id="PF02634">
    <property type="entry name" value="FdhD-NarQ"/>
    <property type="match status" value="1"/>
</dbReference>
<organism evidence="4 5">
    <name type="scientific">Pseudochrobactrum asaccharolyticum</name>
    <dbReference type="NCBI Taxonomy" id="354351"/>
    <lineage>
        <taxon>Bacteria</taxon>
        <taxon>Pseudomonadati</taxon>
        <taxon>Pseudomonadota</taxon>
        <taxon>Alphaproteobacteria</taxon>
        <taxon>Hyphomicrobiales</taxon>
        <taxon>Brucellaceae</taxon>
        <taxon>Pseudochrobactrum</taxon>
    </lineage>
</organism>
<dbReference type="PANTHER" id="PTHR30592">
    <property type="entry name" value="FORMATE DEHYDROGENASE"/>
    <property type="match status" value="1"/>
</dbReference>
<dbReference type="RefSeq" id="WP_113943152.1">
    <property type="nucleotide sequence ID" value="NZ_JBHEEG010000003.1"/>
</dbReference>
<protein>
    <recommendedName>
        <fullName evidence="3">Sulfur carrier protein FdhD</fullName>
    </recommendedName>
</protein>
<keyword evidence="5" id="KW-1185">Reference proteome</keyword>
<dbReference type="PIRSF" id="PIRSF015626">
    <property type="entry name" value="FdhD"/>
    <property type="match status" value="1"/>
</dbReference>
<dbReference type="InterPro" id="IPR003786">
    <property type="entry name" value="FdhD"/>
</dbReference>
<dbReference type="GO" id="GO:0005737">
    <property type="term" value="C:cytoplasm"/>
    <property type="evidence" value="ECO:0007669"/>
    <property type="project" value="UniProtKB-SubCell"/>
</dbReference>
<dbReference type="OrthoDB" id="3197277at2"/>
<dbReference type="Gene3D" id="3.40.140.10">
    <property type="entry name" value="Cytidine Deaminase, domain 2"/>
    <property type="match status" value="1"/>
</dbReference>
<evidence type="ECO:0000313" key="4">
    <source>
        <dbReference type="EMBL" id="RBO98551.1"/>
    </source>
</evidence>
<evidence type="ECO:0000313" key="5">
    <source>
        <dbReference type="Proteomes" id="UP000252893"/>
    </source>
</evidence>
<sequence>MDKSCSLERDGADILPATSEVSNIIRRQGRLKASHRQVAEEVPVAFSYGGTTHAVMMASPQDIEDFAVGFSLCEGIIAQASEIEAVAIQSFPAGIDVQMQLSDQQRDALTARRRHMAGPVGCGLCGIESITEAVREFPPVENSNFTLRSEQIVQAAEQMWNLQLLHRATGAVHAAGFYQAHQSDGEILAVREDVGRHNALDKLAGFLLRGKGKAEGADTTRGAVMVTSRVSLEMVQKTAAIRSPVILAISAPTALAIRTAEALNITLVALVRGAEFDVYTHPHRIIE</sequence>
<comment type="caution">
    <text evidence="4">The sequence shown here is derived from an EMBL/GenBank/DDBJ whole genome shotgun (WGS) entry which is preliminary data.</text>
</comment>
<evidence type="ECO:0000256" key="2">
    <source>
        <dbReference type="ARBA" id="ARBA00023150"/>
    </source>
</evidence>
<reference evidence="4 5" key="1">
    <citation type="submission" date="2018-06" db="EMBL/GenBank/DDBJ databases">
        <title>Genomic Encyclopedia of Type Strains, Phase IV (KMG-IV): sequencing the most valuable type-strain genomes for metagenomic binning, comparative biology and taxonomic classification.</title>
        <authorList>
            <person name="Goeker M."/>
        </authorList>
    </citation>
    <scope>NUCLEOTIDE SEQUENCE [LARGE SCALE GENOMIC DNA]</scope>
    <source>
        <strain evidence="4 5">DSM 25619</strain>
    </source>
</reference>
<keyword evidence="2 3" id="KW-0501">Molybdenum cofactor biosynthesis</keyword>
<comment type="caution">
    <text evidence="3">Lacks conserved residue(s) required for the propagation of feature annotation.</text>
</comment>
<comment type="similarity">
    <text evidence="3">Belongs to the FdhD family.</text>
</comment>
<evidence type="ECO:0000256" key="3">
    <source>
        <dbReference type="HAMAP-Rule" id="MF_00187"/>
    </source>
</evidence>
<dbReference type="NCBIfam" id="TIGR00129">
    <property type="entry name" value="fdhD_narQ"/>
    <property type="match status" value="1"/>
</dbReference>
<dbReference type="HAMAP" id="MF_00187">
    <property type="entry name" value="FdhD"/>
    <property type="match status" value="1"/>
</dbReference>
<dbReference type="PANTHER" id="PTHR30592:SF1">
    <property type="entry name" value="SULFUR CARRIER PROTEIN FDHD"/>
    <property type="match status" value="1"/>
</dbReference>
<name>A0A366E849_9HYPH</name>
<dbReference type="Gene3D" id="3.10.20.10">
    <property type="match status" value="1"/>
</dbReference>
<comment type="subcellular location">
    <subcellularLocation>
        <location evidence="3">Cytoplasm</location>
    </subcellularLocation>
</comment>
<dbReference type="GO" id="GO:0097163">
    <property type="term" value="F:sulfur carrier activity"/>
    <property type="evidence" value="ECO:0007669"/>
    <property type="project" value="UniProtKB-UniRule"/>
</dbReference>
<dbReference type="InterPro" id="IPR016193">
    <property type="entry name" value="Cytidine_deaminase-like"/>
</dbReference>
<gene>
    <name evidence="3" type="primary">fdhD</name>
    <name evidence="4" type="ORF">DFR47_101148</name>
</gene>
<feature type="active site" description="Cysteine persulfide intermediate" evidence="3">
    <location>
        <position position="122"/>
    </location>
</feature>
<dbReference type="SUPFAM" id="SSF53927">
    <property type="entry name" value="Cytidine deaminase-like"/>
    <property type="match status" value="1"/>
</dbReference>
<dbReference type="EMBL" id="QNRH01000001">
    <property type="protein sequence ID" value="RBO98551.1"/>
    <property type="molecule type" value="Genomic_DNA"/>
</dbReference>
<dbReference type="AlphaFoldDB" id="A0A366E849"/>
<accession>A0A366E849</accession>